<dbReference type="EMBL" id="JBEPNW010000002">
    <property type="protein sequence ID" value="MET3866146.1"/>
    <property type="molecule type" value="Genomic_DNA"/>
</dbReference>
<sequence length="65" mass="7325">MTHHLNDDRDFGALDACRGEEALAATLRARAAVPSEQEAQHAFRRLCTSRATRRAIRDHRLAGKR</sequence>
<organism evidence="1 2">
    <name type="scientific">Methylobacterium radiotolerans</name>
    <dbReference type="NCBI Taxonomy" id="31998"/>
    <lineage>
        <taxon>Bacteria</taxon>
        <taxon>Pseudomonadati</taxon>
        <taxon>Pseudomonadota</taxon>
        <taxon>Alphaproteobacteria</taxon>
        <taxon>Hyphomicrobiales</taxon>
        <taxon>Methylobacteriaceae</taxon>
        <taxon>Methylobacterium</taxon>
    </lineage>
</organism>
<comment type="caution">
    <text evidence="1">The sequence shown here is derived from an EMBL/GenBank/DDBJ whole genome shotgun (WGS) entry which is preliminary data.</text>
</comment>
<proteinExistence type="predicted"/>
<evidence type="ECO:0000313" key="1">
    <source>
        <dbReference type="EMBL" id="MET3866146.1"/>
    </source>
</evidence>
<reference evidence="1 2" key="1">
    <citation type="submission" date="2024-06" db="EMBL/GenBank/DDBJ databases">
        <title>Genomics of switchgrass bacterial isolates.</title>
        <authorList>
            <person name="Shade A."/>
        </authorList>
    </citation>
    <scope>NUCLEOTIDE SEQUENCE [LARGE SCALE GENOMIC DNA]</scope>
    <source>
        <strain evidence="1 2">PvP084</strain>
    </source>
</reference>
<name>A0ABV2NI84_9HYPH</name>
<protein>
    <submittedName>
        <fullName evidence="1">Uncharacterized protein</fullName>
    </submittedName>
</protein>
<dbReference type="RefSeq" id="WP_043074411.1">
    <property type="nucleotide sequence ID" value="NZ_JAZBNP010000001.1"/>
</dbReference>
<evidence type="ECO:0000313" key="2">
    <source>
        <dbReference type="Proteomes" id="UP001549119"/>
    </source>
</evidence>
<dbReference type="Proteomes" id="UP001549119">
    <property type="component" value="Unassembled WGS sequence"/>
</dbReference>
<keyword evidence="2" id="KW-1185">Reference proteome</keyword>
<accession>A0ABV2NI84</accession>
<gene>
    <name evidence="1" type="ORF">ABIC20_003455</name>
</gene>